<dbReference type="EMBL" id="LKTP01000023">
    <property type="protein sequence ID" value="KRG28520.1"/>
    <property type="molecule type" value="Genomic_DNA"/>
</dbReference>
<name>A0A0Q9ZJK0_9FLAO</name>
<keyword evidence="2" id="KW-1185">Reference proteome</keyword>
<dbReference type="Proteomes" id="UP000051643">
    <property type="component" value="Unassembled WGS sequence"/>
</dbReference>
<gene>
    <name evidence="1" type="ORF">APR42_07035</name>
</gene>
<accession>A0A0Q9ZJK0</accession>
<dbReference type="AlphaFoldDB" id="A0A0Q9ZJK0"/>
<comment type="caution">
    <text evidence="1">The sequence shown here is derived from an EMBL/GenBank/DDBJ whole genome shotgun (WGS) entry which is preliminary data.</text>
</comment>
<dbReference type="RefSeq" id="WP_057482191.1">
    <property type="nucleotide sequence ID" value="NZ_BMWR01000001.1"/>
</dbReference>
<reference evidence="1" key="1">
    <citation type="submission" date="2015-10" db="EMBL/GenBank/DDBJ databases">
        <title>Draft genome sequence of Salegentibacter mishustinae KCTC 12263.</title>
        <authorList>
            <person name="Lin W."/>
            <person name="Zheng Q."/>
        </authorList>
    </citation>
    <scope>NUCLEOTIDE SEQUENCE [LARGE SCALE GENOMIC DNA]</scope>
    <source>
        <strain evidence="1">KCTC 12263</strain>
    </source>
</reference>
<dbReference type="OrthoDB" id="572467at2"/>
<protein>
    <submittedName>
        <fullName evidence="1">GTPase</fullName>
    </submittedName>
</protein>
<dbReference type="STRING" id="270918.APR42_07035"/>
<evidence type="ECO:0000313" key="1">
    <source>
        <dbReference type="EMBL" id="KRG28520.1"/>
    </source>
</evidence>
<proteinExistence type="predicted"/>
<organism evidence="1 2">
    <name type="scientific">Salegentibacter mishustinae</name>
    <dbReference type="NCBI Taxonomy" id="270918"/>
    <lineage>
        <taxon>Bacteria</taxon>
        <taxon>Pseudomonadati</taxon>
        <taxon>Bacteroidota</taxon>
        <taxon>Flavobacteriia</taxon>
        <taxon>Flavobacteriales</taxon>
        <taxon>Flavobacteriaceae</taxon>
        <taxon>Salegentibacter</taxon>
    </lineage>
</organism>
<evidence type="ECO:0000313" key="2">
    <source>
        <dbReference type="Proteomes" id="UP000051643"/>
    </source>
</evidence>
<sequence>MEKLIFVYNAFSGTHNAVLDALHKIVSPKSYACNLCKLTYGTFSENSQWKEFRQKSNVEMNFLHIDEFRKKYASKFSYKYTFPIVLWEDEAEMGIFITTEELERVPNTEALIVLIEERLKI</sequence>